<organism evidence="16 17">
    <name type="scientific">Endocarpon pusillum (strain Z07020 / HMAS-L-300199)</name>
    <name type="common">Lichen-forming fungus</name>
    <dbReference type="NCBI Taxonomy" id="1263415"/>
    <lineage>
        <taxon>Eukaryota</taxon>
        <taxon>Fungi</taxon>
        <taxon>Dikarya</taxon>
        <taxon>Ascomycota</taxon>
        <taxon>Pezizomycotina</taxon>
        <taxon>Eurotiomycetes</taxon>
        <taxon>Chaetothyriomycetidae</taxon>
        <taxon>Verrucariales</taxon>
        <taxon>Verrucariaceae</taxon>
        <taxon>Endocarpon</taxon>
    </lineage>
</organism>
<evidence type="ECO:0000256" key="11">
    <source>
        <dbReference type="ARBA" id="ARBA00024419"/>
    </source>
</evidence>
<dbReference type="PANTHER" id="PTHR47959">
    <property type="entry name" value="ATP-DEPENDENT RNA HELICASE RHLE-RELATED"/>
    <property type="match status" value="1"/>
</dbReference>
<dbReference type="Pfam" id="PF00271">
    <property type="entry name" value="Helicase_C"/>
    <property type="match status" value="1"/>
</dbReference>
<dbReference type="InterPro" id="IPR014001">
    <property type="entry name" value="Helicase_ATP-bd"/>
</dbReference>
<evidence type="ECO:0000256" key="12">
    <source>
        <dbReference type="ARBA" id="ARBA00047984"/>
    </source>
</evidence>
<evidence type="ECO:0000259" key="14">
    <source>
        <dbReference type="PROSITE" id="PS51192"/>
    </source>
</evidence>
<feature type="domain" description="Helicase ATP-binding" evidence="14">
    <location>
        <begin position="220"/>
        <end position="419"/>
    </location>
</feature>
<dbReference type="EMBL" id="KE720952">
    <property type="protein sequence ID" value="ERF73398.1"/>
    <property type="molecule type" value="Genomic_DNA"/>
</dbReference>
<dbReference type="CDD" id="cd18787">
    <property type="entry name" value="SF2_C_DEAD"/>
    <property type="match status" value="1"/>
</dbReference>
<dbReference type="SUPFAM" id="SSF52540">
    <property type="entry name" value="P-loop containing nucleoside triphosphate hydrolases"/>
    <property type="match status" value="1"/>
</dbReference>
<dbReference type="PROSITE" id="PS51192">
    <property type="entry name" value="HELICASE_ATP_BIND_1"/>
    <property type="match status" value="1"/>
</dbReference>
<dbReference type="GO" id="GO:0005829">
    <property type="term" value="C:cytosol"/>
    <property type="evidence" value="ECO:0007669"/>
    <property type="project" value="TreeGrafter"/>
</dbReference>
<dbReference type="GO" id="GO:0003724">
    <property type="term" value="F:RNA helicase activity"/>
    <property type="evidence" value="ECO:0007669"/>
    <property type="project" value="UniProtKB-EC"/>
</dbReference>
<reference evidence="17" key="1">
    <citation type="journal article" date="2014" name="BMC Genomics">
        <title>Genome characteristics reveal the impact of lichenization on lichen-forming fungus Endocarpon pusillum Hedwig (Verrucariales, Ascomycota).</title>
        <authorList>
            <person name="Wang Y.-Y."/>
            <person name="Liu B."/>
            <person name="Zhang X.-Y."/>
            <person name="Zhou Q.-M."/>
            <person name="Zhang T."/>
            <person name="Li H."/>
            <person name="Yu Y.-F."/>
            <person name="Zhang X.-L."/>
            <person name="Hao X.-Y."/>
            <person name="Wang M."/>
            <person name="Wang L."/>
            <person name="Wei J.-C."/>
        </authorList>
    </citation>
    <scope>NUCLEOTIDE SEQUENCE [LARGE SCALE GENOMIC DNA]</scope>
    <source>
        <strain evidence="17">Z07020 / HMAS-L-300199</strain>
    </source>
</reference>
<dbReference type="InterPro" id="IPR027417">
    <property type="entry name" value="P-loop_NTPase"/>
</dbReference>
<dbReference type="GO" id="GO:0005524">
    <property type="term" value="F:ATP binding"/>
    <property type="evidence" value="ECO:0007669"/>
    <property type="project" value="UniProtKB-KW"/>
</dbReference>
<keyword evidence="2" id="KW-0547">Nucleotide-binding</keyword>
<evidence type="ECO:0000256" key="10">
    <source>
        <dbReference type="ARBA" id="ARBA00024410"/>
    </source>
</evidence>
<dbReference type="EC" id="3.6.4.13" evidence="1"/>
<dbReference type="HOGENOM" id="CLU_003041_1_4_1"/>
<name>U1GMA9_ENDPU</name>
<sequence>MEAFKLLSRSTNLKPAQTLRRERRIVHVPSEGQTHASVDEENEVASAASVAGRKRKRDIFPAAHDPDEAFPSNGVDSHKSSSNGAGKANETSGHGILSQGRPTAGDPTAPQLPSSDECRSIFISHKIKMAALTGALNIDDSRRPSSRRSPSVKTLGQKRKKKASSLYTHPLTSFALLPTLYKVSRTLLNNLREQGYTTPTEVQLATIPVLLDPVAAGLCLPPDCPHIDLLTVAPTGSGKTLAFLIPLINHLIHDHHRNTEHESSRHVRALIVAPTKELVNQIVNEGRKLCTNSGVSITAMRKGMHLSARSAECTLESGDENDHMTRPLDGPLIVKADILVTTPLLLANTLSQDKTKLSSVQYFVFDEADVLLDPLFRDQTLSLWKACTNPSLRTSLWSATVGSNIEELVIDLIDERQARLELQSRSSLLRCIVGLKDSALSTISHKLIYAATEPGKLLGLRQLLHPSTTLTSKYAAPPLRPPFLVFTQTIERAVALHAELLYDIPTEAGGSSRVAVLHSDLSESKRSEIMARFRKGQIWVLVTTDLLSRGIDFRGVNGVVNYDIPTSSAAYVHRVGRTGRAGREGGIAVTLYTKDDIKYVKAIANAIAASEKARGRTKATSGEDGVQKWLLNALPDISKKDRQELKKRGVNVRRPLREGDDDKDVKAKRTSRISSKSGYERRLENNRKGAIAARQDRLEDESEGSESDAWSGFDG</sequence>
<dbReference type="InterPro" id="IPR044764">
    <property type="entry name" value="DDX52/Rok1_DEADc"/>
</dbReference>
<keyword evidence="6" id="KW-0694">RNA-binding</keyword>
<keyword evidence="4" id="KW-0347">Helicase</keyword>
<proteinExistence type="inferred from homology"/>
<dbReference type="GO" id="GO:0003723">
    <property type="term" value="F:RNA binding"/>
    <property type="evidence" value="ECO:0007669"/>
    <property type="project" value="UniProtKB-KW"/>
</dbReference>
<evidence type="ECO:0000256" key="9">
    <source>
        <dbReference type="ARBA" id="ARBA00024367"/>
    </source>
</evidence>
<dbReference type="CDD" id="cd17957">
    <property type="entry name" value="DEADc_DDX52"/>
    <property type="match status" value="1"/>
</dbReference>
<dbReference type="OrthoDB" id="360161at2759"/>
<evidence type="ECO:0000313" key="17">
    <source>
        <dbReference type="Proteomes" id="UP000019373"/>
    </source>
</evidence>
<dbReference type="GO" id="GO:0030490">
    <property type="term" value="P:maturation of SSU-rRNA"/>
    <property type="evidence" value="ECO:0007669"/>
    <property type="project" value="InterPro"/>
</dbReference>
<evidence type="ECO:0000256" key="13">
    <source>
        <dbReference type="SAM" id="MobiDB-lite"/>
    </source>
</evidence>
<feature type="domain" description="Helicase C-terminal" evidence="15">
    <location>
        <begin position="469"/>
        <end position="634"/>
    </location>
</feature>
<dbReference type="InterPro" id="IPR050079">
    <property type="entry name" value="DEAD_box_RNA_helicase"/>
</dbReference>
<feature type="compositionally biased region" description="Polar residues" evidence="13">
    <location>
        <begin position="80"/>
        <end position="92"/>
    </location>
</feature>
<dbReference type="AlphaFoldDB" id="U1GMA9"/>
<keyword evidence="17" id="KW-1185">Reference proteome</keyword>
<accession>U1GMA9</accession>
<dbReference type="Gene3D" id="3.40.50.300">
    <property type="entry name" value="P-loop containing nucleotide triphosphate hydrolases"/>
    <property type="match status" value="2"/>
</dbReference>
<evidence type="ECO:0000256" key="4">
    <source>
        <dbReference type="ARBA" id="ARBA00022806"/>
    </source>
</evidence>
<feature type="region of interest" description="Disordered" evidence="13">
    <location>
        <begin position="26"/>
        <end position="115"/>
    </location>
</feature>
<comment type="subunit">
    <text evidence="9">Interacts with the U3 snoRNA and is associated with the 90S and 40S pre-ribosomes.</text>
</comment>
<evidence type="ECO:0000256" key="7">
    <source>
        <dbReference type="ARBA" id="ARBA00024310"/>
    </source>
</evidence>
<dbReference type="InterPro" id="IPR001650">
    <property type="entry name" value="Helicase_C-like"/>
</dbReference>
<dbReference type="Proteomes" id="UP000019373">
    <property type="component" value="Unassembled WGS sequence"/>
</dbReference>
<gene>
    <name evidence="16" type="ORF">EPUS_08541</name>
</gene>
<dbReference type="PROSITE" id="PS51194">
    <property type="entry name" value="HELICASE_CTER"/>
    <property type="match status" value="1"/>
</dbReference>
<dbReference type="SMART" id="SM00490">
    <property type="entry name" value="HELICc"/>
    <property type="match status" value="1"/>
</dbReference>
<dbReference type="InterPro" id="IPR011545">
    <property type="entry name" value="DEAD/DEAH_box_helicase_dom"/>
</dbReference>
<dbReference type="PANTHER" id="PTHR47959:SF15">
    <property type="entry name" value="RNA HELICASE"/>
    <property type="match status" value="1"/>
</dbReference>
<evidence type="ECO:0000256" key="5">
    <source>
        <dbReference type="ARBA" id="ARBA00022840"/>
    </source>
</evidence>
<feature type="region of interest" description="Disordered" evidence="13">
    <location>
        <begin position="645"/>
        <end position="715"/>
    </location>
</feature>
<keyword evidence="3" id="KW-0378">Hydrolase</keyword>
<evidence type="ECO:0000256" key="1">
    <source>
        <dbReference type="ARBA" id="ARBA00012552"/>
    </source>
</evidence>
<dbReference type="GeneID" id="19243389"/>
<evidence type="ECO:0000313" key="16">
    <source>
        <dbReference type="EMBL" id="ERF73398.1"/>
    </source>
</evidence>
<evidence type="ECO:0000256" key="3">
    <source>
        <dbReference type="ARBA" id="ARBA00022801"/>
    </source>
</evidence>
<comment type="catalytic activity">
    <reaction evidence="12">
        <text>ATP + H2O = ADP + phosphate + H(+)</text>
        <dbReference type="Rhea" id="RHEA:13065"/>
        <dbReference type="ChEBI" id="CHEBI:15377"/>
        <dbReference type="ChEBI" id="CHEBI:15378"/>
        <dbReference type="ChEBI" id="CHEBI:30616"/>
        <dbReference type="ChEBI" id="CHEBI:43474"/>
        <dbReference type="ChEBI" id="CHEBI:456216"/>
        <dbReference type="EC" id="3.6.4.13"/>
    </reaction>
</comment>
<feature type="region of interest" description="Disordered" evidence="13">
    <location>
        <begin position="138"/>
        <end position="164"/>
    </location>
</feature>
<evidence type="ECO:0000256" key="6">
    <source>
        <dbReference type="ARBA" id="ARBA00022884"/>
    </source>
</evidence>
<dbReference type="SMART" id="SM00487">
    <property type="entry name" value="DEXDc"/>
    <property type="match status" value="1"/>
</dbReference>
<dbReference type="Pfam" id="PF00270">
    <property type="entry name" value="DEAD"/>
    <property type="match status" value="1"/>
</dbReference>
<keyword evidence="5" id="KW-0067">ATP-binding</keyword>
<dbReference type="eggNOG" id="KOG0344">
    <property type="taxonomic scope" value="Eukaryota"/>
</dbReference>
<dbReference type="GO" id="GO:0016787">
    <property type="term" value="F:hydrolase activity"/>
    <property type="evidence" value="ECO:0007669"/>
    <property type="project" value="UniProtKB-KW"/>
</dbReference>
<dbReference type="RefSeq" id="XP_007800942.1">
    <property type="nucleotide sequence ID" value="XM_007802751.1"/>
</dbReference>
<protein>
    <recommendedName>
        <fullName evidence="10">ATP-dependent RNA helicase ROK1</fullName>
        <ecNumber evidence="1">3.6.4.13</ecNumber>
    </recommendedName>
    <alternativeName>
        <fullName evidence="11">ATP-dependent RNA helicase rok1</fullName>
    </alternativeName>
</protein>
<comment type="similarity">
    <text evidence="8">Belongs to the DEAD box helicase family. DDX52/ROK1 subfamily.</text>
</comment>
<evidence type="ECO:0000259" key="15">
    <source>
        <dbReference type="PROSITE" id="PS51194"/>
    </source>
</evidence>
<evidence type="ECO:0000256" key="2">
    <source>
        <dbReference type="ARBA" id="ARBA00022741"/>
    </source>
</evidence>
<evidence type="ECO:0000256" key="8">
    <source>
        <dbReference type="ARBA" id="ARBA00024355"/>
    </source>
</evidence>
<feature type="compositionally biased region" description="Basic and acidic residues" evidence="13">
    <location>
        <begin position="678"/>
        <end position="687"/>
    </location>
</feature>
<feature type="compositionally biased region" description="Basic and acidic residues" evidence="13">
    <location>
        <begin position="655"/>
        <end position="667"/>
    </location>
</feature>
<dbReference type="OMA" id="FRAGEIW"/>
<comment type="function">
    <text evidence="7">ATP-dependent RNA helicase involved in 40S ribosomal subunit biogenesis. Required for the processing and cleavage of 35S pre-rRNA at sites A0, A1, and A2, leading to mature 18S rRNA.</text>
</comment>